<dbReference type="InterPro" id="IPR036662">
    <property type="entry name" value="PTS_EIIA_man-typ_sf"/>
</dbReference>
<dbReference type="GO" id="GO:0016301">
    <property type="term" value="F:kinase activity"/>
    <property type="evidence" value="ECO:0007669"/>
    <property type="project" value="UniProtKB-KW"/>
</dbReference>
<dbReference type="Gene3D" id="3.40.50.510">
    <property type="entry name" value="Phosphotransferase system, mannose-type IIA component"/>
    <property type="match status" value="1"/>
</dbReference>
<dbReference type="InterPro" id="IPR051471">
    <property type="entry name" value="Bacterial_PTS_sugar_comp"/>
</dbReference>
<evidence type="ECO:0000313" key="10">
    <source>
        <dbReference type="Proteomes" id="UP000220034"/>
    </source>
</evidence>
<evidence type="ECO:0000313" key="9">
    <source>
        <dbReference type="EMBL" id="SOH92478.1"/>
    </source>
</evidence>
<keyword evidence="4" id="KW-0762">Sugar transport</keyword>
<sequence length="136" mass="14442">MIGIVIVAHGRLAQEYLAALEHVVGPLEGVRAISVEPNDRLDTCQAQICRASEEVNEGQGVVLVTDMFGSTPSNLAMKACTRNGMGVLYGANMPMLVQLAKSRHLPRHDAVTAAVDAGHRYLDAREGPSYSPAAAC</sequence>
<keyword evidence="10" id="KW-1185">Reference proteome</keyword>
<evidence type="ECO:0000256" key="4">
    <source>
        <dbReference type="ARBA" id="ARBA00022597"/>
    </source>
</evidence>
<evidence type="ECO:0000259" key="8">
    <source>
        <dbReference type="PROSITE" id="PS51096"/>
    </source>
</evidence>
<accession>A0A2C9CMM2</accession>
<reference evidence="10" key="1">
    <citation type="submission" date="2017-09" db="EMBL/GenBank/DDBJ databases">
        <authorList>
            <person name="Varghese N."/>
            <person name="Submissions S."/>
        </authorList>
    </citation>
    <scope>NUCLEOTIDE SEQUENCE [LARGE SCALE GENOMIC DNA]</scope>
    <source>
        <strain evidence="10">C7</strain>
    </source>
</reference>
<organism evidence="9 10">
    <name type="scientific">Pontivivens marinum</name>
    <dbReference type="NCBI Taxonomy" id="1690039"/>
    <lineage>
        <taxon>Bacteria</taxon>
        <taxon>Pseudomonadati</taxon>
        <taxon>Pseudomonadota</taxon>
        <taxon>Alphaproteobacteria</taxon>
        <taxon>Rhodobacterales</taxon>
        <taxon>Paracoccaceae</taxon>
        <taxon>Pontivivens</taxon>
    </lineage>
</organism>
<keyword evidence="5" id="KW-0808">Transferase</keyword>
<keyword evidence="3" id="KW-0963">Cytoplasm</keyword>
<dbReference type="RefSeq" id="WP_097928057.1">
    <property type="nucleotide sequence ID" value="NZ_OCTN01000001.1"/>
</dbReference>
<dbReference type="PROSITE" id="PS51096">
    <property type="entry name" value="PTS_EIIA_TYPE_4"/>
    <property type="match status" value="1"/>
</dbReference>
<comment type="subcellular location">
    <subcellularLocation>
        <location evidence="1">Cytoplasm</location>
    </subcellularLocation>
</comment>
<dbReference type="AlphaFoldDB" id="A0A2C9CMM2"/>
<dbReference type="GO" id="GO:0016020">
    <property type="term" value="C:membrane"/>
    <property type="evidence" value="ECO:0007669"/>
    <property type="project" value="InterPro"/>
</dbReference>
<evidence type="ECO:0000256" key="2">
    <source>
        <dbReference type="ARBA" id="ARBA00022448"/>
    </source>
</evidence>
<feature type="domain" description="PTS EIIA type-4" evidence="8">
    <location>
        <begin position="1"/>
        <end position="122"/>
    </location>
</feature>
<proteinExistence type="predicted"/>
<keyword evidence="2" id="KW-0813">Transport</keyword>
<name>A0A2C9CMM2_9RHOB</name>
<dbReference type="GO" id="GO:0009401">
    <property type="term" value="P:phosphoenolpyruvate-dependent sugar phosphotransferase system"/>
    <property type="evidence" value="ECO:0007669"/>
    <property type="project" value="UniProtKB-KW"/>
</dbReference>
<dbReference type="GO" id="GO:0005737">
    <property type="term" value="C:cytoplasm"/>
    <property type="evidence" value="ECO:0007669"/>
    <property type="project" value="UniProtKB-SubCell"/>
</dbReference>
<dbReference type="PANTHER" id="PTHR33799">
    <property type="entry name" value="PTS PERMEASE-RELATED-RELATED"/>
    <property type="match status" value="1"/>
</dbReference>
<dbReference type="Proteomes" id="UP000220034">
    <property type="component" value="Unassembled WGS sequence"/>
</dbReference>
<dbReference type="SUPFAM" id="SSF53062">
    <property type="entry name" value="PTS system fructose IIA component-like"/>
    <property type="match status" value="1"/>
</dbReference>
<dbReference type="OrthoDB" id="9794368at2"/>
<evidence type="ECO:0000256" key="3">
    <source>
        <dbReference type="ARBA" id="ARBA00022490"/>
    </source>
</evidence>
<dbReference type="CDD" id="cd00006">
    <property type="entry name" value="PTS_IIA_man"/>
    <property type="match status" value="1"/>
</dbReference>
<keyword evidence="7" id="KW-0418">Kinase</keyword>
<protein>
    <submittedName>
        <fullName evidence="9">PTS system, mannose-specific IIA component</fullName>
    </submittedName>
</protein>
<dbReference type="InterPro" id="IPR033887">
    <property type="entry name" value="PTS_IIA_man"/>
</dbReference>
<dbReference type="EMBL" id="OCTN01000001">
    <property type="protein sequence ID" value="SOH92478.1"/>
    <property type="molecule type" value="Genomic_DNA"/>
</dbReference>
<evidence type="ECO:0000256" key="1">
    <source>
        <dbReference type="ARBA" id="ARBA00004496"/>
    </source>
</evidence>
<evidence type="ECO:0000256" key="5">
    <source>
        <dbReference type="ARBA" id="ARBA00022679"/>
    </source>
</evidence>
<keyword evidence="6" id="KW-0598">Phosphotransferase system</keyword>
<gene>
    <name evidence="9" type="ORF">SAMN06273572_101325</name>
</gene>
<dbReference type="Pfam" id="PF03610">
    <property type="entry name" value="EIIA-man"/>
    <property type="match status" value="1"/>
</dbReference>
<dbReference type="PANTHER" id="PTHR33799:SF1">
    <property type="entry name" value="PTS SYSTEM MANNOSE-SPECIFIC EIIAB COMPONENT-RELATED"/>
    <property type="match status" value="1"/>
</dbReference>
<evidence type="ECO:0000256" key="7">
    <source>
        <dbReference type="ARBA" id="ARBA00022777"/>
    </source>
</evidence>
<evidence type="ECO:0000256" key="6">
    <source>
        <dbReference type="ARBA" id="ARBA00022683"/>
    </source>
</evidence>
<dbReference type="InterPro" id="IPR004701">
    <property type="entry name" value="PTS_EIIA_man-typ"/>
</dbReference>